<feature type="domain" description="TOG" evidence="2">
    <location>
        <begin position="104"/>
        <end position="339"/>
    </location>
</feature>
<dbReference type="GO" id="GO:0045180">
    <property type="term" value="C:basal cortex"/>
    <property type="evidence" value="ECO:0007669"/>
    <property type="project" value="TreeGrafter"/>
</dbReference>
<feature type="compositionally biased region" description="Acidic residues" evidence="1">
    <location>
        <begin position="731"/>
        <end position="740"/>
    </location>
</feature>
<dbReference type="GO" id="GO:0005815">
    <property type="term" value="C:microtubule organizing center"/>
    <property type="evidence" value="ECO:0007669"/>
    <property type="project" value="TreeGrafter"/>
</dbReference>
<dbReference type="PANTHER" id="PTHR21567">
    <property type="entry name" value="CLASP"/>
    <property type="match status" value="1"/>
</dbReference>
<proteinExistence type="predicted"/>
<dbReference type="InterPro" id="IPR034085">
    <property type="entry name" value="TOG"/>
</dbReference>
<dbReference type="GO" id="GO:0005876">
    <property type="term" value="C:spindle microtubule"/>
    <property type="evidence" value="ECO:0007669"/>
    <property type="project" value="TreeGrafter"/>
</dbReference>
<dbReference type="GO" id="GO:0072686">
    <property type="term" value="C:mitotic spindle"/>
    <property type="evidence" value="ECO:0007669"/>
    <property type="project" value="TreeGrafter"/>
</dbReference>
<sequence length="1446" mass="159475">MEPTLDKASLRKTVAMSVRPGNLRESAEGVQRSPIVRSASAAAIVPPRGQVFDTPLSRSKSEMISSSQSNHKRVRRVTSKYAGSAGLVTEQDFYAAFSKVDDRGVRTKRDAANLMQTIRTNFVSPSEQWEKRVDALVMMRSTVMNPISMEEFWAEAKPLELKLLYCLKSLRSQLVREACITIAFLAVRLKAKFSRIAEGLLPDLLSLVQNHANVVSSSASIAAEFIFKNTQSSRLLPVLMLCFESKSREIRSACCNMLSVLLHHWTKDELKKQKKAISTFVSIALADADPNARSGGREAFVIFNELFPDEGKLLLERLDASKKRQLKAIFPDMTFDRTPSIVAGKGTTKKRTVPQSTGKKKIPALANFNETSADEDFSVADILSSARRSKVRTTEIFPGNGMKESYEGSSCTKSVNVDEDSMMASSLRSFANTPMTKTLQDVSIPSLLPLSMISTPSFLLPEHNAISSANEHNVFYDSAFGCLPYERECNEFTNRSKCNVEAHADRQENFRRDIHEGSPMLIKLEDSFIRPPMNVDALGTKETAFQRRPSKGGRAFFSSCLLEQIPASPLTADESSVNPEEQYLFSLNNLQSEVTDQKGSLNTDSTARPIQPYVDDGSEEEMKLDNGNLASKINEKEEGEEADALAGKEEKTNWTIIPVESGTDELILVVESPYAKLTCVNRSDVSTADLFTQTSSSIVHENQNGNEERSPVTVPSESTDRSVTVSHCEPGDDAVEDEAPSEVQVHEEGRNGSAKETNEIMKKMDKSKVHEEVSSHSAKETDETFERADGLEEQVPMHKVIPIASAKETSETVKTLNGTEIQVQVHEAITNDSAKETGEIMERVHGTEVQVIAREEVLNASSSETSVIMERSDGTEVPANDSAKEASEIVEAVDGAEAQVQVHEEVLNGLPNETSEIMAKRDETESQMQIEEEVLNDLEEGNSEVVEGSDGTQVQVEVDKEVAIDSSKGTSGIMEGSVGGEVQAQVHQKADNDSAEETGEIVEAVDGTEAQVKVHEEAANGSANGTSEIMERLDGAEAQMQVEDEVPNGSEKETSEVVERSDGRDVQIEVHKEVAIDSSKETSEIIESPHGAEVHSIQSDMCETESEKLSHCTQSVEPMIPATVECSAAFASLSNGDVQELAESSAETSILSEGIVWKEANSRRVSVDSMPLESEEGDSFLTANREVSESDISIQNLTEFASKRQHSIEEALLLTSQLRTSNDFRTKKAVIQILLNGCTDEQFGSAAMYEIGNALLSMYTSPDCRLRSGACQLWAYLLCVSETFREVVLSKSIDHMIVWLKCSESDEEMVSSYLQCILAILSHPGDWTLSLKKSMLWKLVERICDWQNVLTDRAEAFQLLHFVIHNARSKFFTSDEEIAAYVQKLIDGVFHDAVAARFFISLLLQIHSIYPVSHLESMIKQQLAKSVYEEYVRFLCSSTLVRGTSS</sequence>
<name>A0A085MJ82_9BILA</name>
<dbReference type="Pfam" id="PF12348">
    <property type="entry name" value="CLASP_N"/>
    <property type="match status" value="1"/>
</dbReference>
<accession>A0A085MJ82</accession>
<dbReference type="EMBL" id="KL363189">
    <property type="protein sequence ID" value="KFD57278.1"/>
    <property type="molecule type" value="Genomic_DNA"/>
</dbReference>
<dbReference type="InterPro" id="IPR024395">
    <property type="entry name" value="CLASP_N_dom"/>
</dbReference>
<feature type="compositionally biased region" description="Polar residues" evidence="1">
    <location>
        <begin position="713"/>
        <end position="725"/>
    </location>
</feature>
<evidence type="ECO:0000256" key="1">
    <source>
        <dbReference type="SAM" id="MobiDB-lite"/>
    </source>
</evidence>
<evidence type="ECO:0000313" key="4">
    <source>
        <dbReference type="Proteomes" id="UP000030764"/>
    </source>
</evidence>
<dbReference type="GO" id="GO:0040001">
    <property type="term" value="P:establishment of mitotic spindle localization"/>
    <property type="evidence" value="ECO:0007669"/>
    <property type="project" value="TreeGrafter"/>
</dbReference>
<dbReference type="InterPro" id="IPR016024">
    <property type="entry name" value="ARM-type_fold"/>
</dbReference>
<dbReference type="SMART" id="SM01349">
    <property type="entry name" value="TOG"/>
    <property type="match status" value="1"/>
</dbReference>
<reference evidence="3 4" key="1">
    <citation type="journal article" date="2014" name="Nat. Genet.">
        <title>Genome and transcriptome of the porcine whipworm Trichuris suis.</title>
        <authorList>
            <person name="Jex A.R."/>
            <person name="Nejsum P."/>
            <person name="Schwarz E.M."/>
            <person name="Hu L."/>
            <person name="Young N.D."/>
            <person name="Hall R.S."/>
            <person name="Korhonen P.K."/>
            <person name="Liao S."/>
            <person name="Thamsborg S."/>
            <person name="Xia J."/>
            <person name="Xu P."/>
            <person name="Wang S."/>
            <person name="Scheerlinck J.P."/>
            <person name="Hofmann A."/>
            <person name="Sternberg P.W."/>
            <person name="Wang J."/>
            <person name="Gasser R.B."/>
        </authorList>
    </citation>
    <scope>NUCLEOTIDE SEQUENCE [LARGE SCALE GENOMIC DNA]</scope>
    <source>
        <strain evidence="3">DCEP-RM93M</strain>
    </source>
</reference>
<feature type="compositionally biased region" description="Basic and acidic residues" evidence="1">
    <location>
        <begin position="756"/>
        <end position="786"/>
    </location>
</feature>
<organism evidence="3 4">
    <name type="scientific">Trichuris suis</name>
    <name type="common">pig whipworm</name>
    <dbReference type="NCBI Taxonomy" id="68888"/>
    <lineage>
        <taxon>Eukaryota</taxon>
        <taxon>Metazoa</taxon>
        <taxon>Ecdysozoa</taxon>
        <taxon>Nematoda</taxon>
        <taxon>Enoplea</taxon>
        <taxon>Dorylaimia</taxon>
        <taxon>Trichinellida</taxon>
        <taxon>Trichuridae</taxon>
        <taxon>Trichuris</taxon>
    </lineage>
</organism>
<dbReference type="GO" id="GO:0000776">
    <property type="term" value="C:kinetochore"/>
    <property type="evidence" value="ECO:0007669"/>
    <property type="project" value="TreeGrafter"/>
</dbReference>
<dbReference type="Proteomes" id="UP000030764">
    <property type="component" value="Unassembled WGS sequence"/>
</dbReference>
<evidence type="ECO:0000259" key="2">
    <source>
        <dbReference type="SMART" id="SM01349"/>
    </source>
</evidence>
<dbReference type="SUPFAM" id="SSF48371">
    <property type="entry name" value="ARM repeat"/>
    <property type="match status" value="2"/>
</dbReference>
<feature type="region of interest" description="Disordered" evidence="1">
    <location>
        <begin position="697"/>
        <end position="786"/>
    </location>
</feature>
<gene>
    <name evidence="3" type="ORF">M513_01789</name>
</gene>
<dbReference type="Gene3D" id="1.25.10.10">
    <property type="entry name" value="Leucine-rich Repeat Variant"/>
    <property type="match status" value="1"/>
</dbReference>
<keyword evidence="4" id="KW-1185">Reference proteome</keyword>
<feature type="region of interest" description="Disordered" evidence="1">
    <location>
        <begin position="863"/>
        <end position="882"/>
    </location>
</feature>
<evidence type="ECO:0000313" key="3">
    <source>
        <dbReference type="EMBL" id="KFD57278.1"/>
    </source>
</evidence>
<protein>
    <recommendedName>
        <fullName evidence="2">TOG domain-containing protein</fullName>
    </recommendedName>
</protein>
<feature type="region of interest" description="Disordered" evidence="1">
    <location>
        <begin position="595"/>
        <end position="621"/>
    </location>
</feature>
<dbReference type="GO" id="GO:0005881">
    <property type="term" value="C:cytoplasmic microtubule"/>
    <property type="evidence" value="ECO:0007669"/>
    <property type="project" value="TreeGrafter"/>
</dbReference>
<dbReference type="InterPro" id="IPR011989">
    <property type="entry name" value="ARM-like"/>
</dbReference>
<dbReference type="GO" id="GO:0090307">
    <property type="term" value="P:mitotic spindle assembly"/>
    <property type="evidence" value="ECO:0007669"/>
    <property type="project" value="TreeGrafter"/>
</dbReference>
<dbReference type="GO" id="GO:0008017">
    <property type="term" value="F:microtubule binding"/>
    <property type="evidence" value="ECO:0007669"/>
    <property type="project" value="TreeGrafter"/>
</dbReference>
<dbReference type="PANTHER" id="PTHR21567:SF9">
    <property type="entry name" value="CLIP-ASSOCIATING PROTEIN"/>
    <property type="match status" value="1"/>
</dbReference>
<feature type="compositionally biased region" description="Polar residues" evidence="1">
    <location>
        <begin position="595"/>
        <end position="608"/>
    </location>
</feature>